<dbReference type="Proteomes" id="UP000001058">
    <property type="component" value="Unassembled WGS sequence"/>
</dbReference>
<protein>
    <submittedName>
        <fullName evidence="2">Uncharacterized protein</fullName>
    </submittedName>
</protein>
<feature type="region of interest" description="Disordered" evidence="1">
    <location>
        <begin position="63"/>
        <end position="155"/>
    </location>
</feature>
<name>D8UML8_VOLCA</name>
<accession>D8UML8</accession>
<feature type="non-terminal residue" evidence="2">
    <location>
        <position position="332"/>
    </location>
</feature>
<dbReference type="GeneID" id="9614934"/>
<organism evidence="3">
    <name type="scientific">Volvox carteri f. nagariensis</name>
    <dbReference type="NCBI Taxonomy" id="3068"/>
    <lineage>
        <taxon>Eukaryota</taxon>
        <taxon>Viridiplantae</taxon>
        <taxon>Chlorophyta</taxon>
        <taxon>core chlorophytes</taxon>
        <taxon>Chlorophyceae</taxon>
        <taxon>CS clade</taxon>
        <taxon>Chlamydomonadales</taxon>
        <taxon>Volvocaceae</taxon>
        <taxon>Volvox</taxon>
    </lineage>
</organism>
<evidence type="ECO:0000256" key="1">
    <source>
        <dbReference type="SAM" id="MobiDB-lite"/>
    </source>
</evidence>
<dbReference type="AlphaFoldDB" id="D8UML8"/>
<reference evidence="2 3" key="1">
    <citation type="journal article" date="2010" name="Science">
        <title>Genomic analysis of organismal complexity in the multicellular green alga Volvox carteri.</title>
        <authorList>
            <person name="Prochnik S.E."/>
            <person name="Umen J."/>
            <person name="Nedelcu A.M."/>
            <person name="Hallmann A."/>
            <person name="Miller S.M."/>
            <person name="Nishii I."/>
            <person name="Ferris P."/>
            <person name="Kuo A."/>
            <person name="Mitros T."/>
            <person name="Fritz-Laylin L.K."/>
            <person name="Hellsten U."/>
            <person name="Chapman J."/>
            <person name="Simakov O."/>
            <person name="Rensing S.A."/>
            <person name="Terry A."/>
            <person name="Pangilinan J."/>
            <person name="Kapitonov V."/>
            <person name="Jurka J."/>
            <person name="Salamov A."/>
            <person name="Shapiro H."/>
            <person name="Schmutz J."/>
            <person name="Grimwood J."/>
            <person name="Lindquist E."/>
            <person name="Lucas S."/>
            <person name="Grigoriev I.V."/>
            <person name="Schmitt R."/>
            <person name="Kirk D."/>
            <person name="Rokhsar D.S."/>
        </authorList>
    </citation>
    <scope>NUCLEOTIDE SEQUENCE [LARGE SCALE GENOMIC DNA]</scope>
    <source>
        <strain evidence="3">f. Nagariensis / Eve</strain>
    </source>
</reference>
<gene>
    <name evidence="2" type="ORF">VOLCADRAFT_108793</name>
</gene>
<sequence length="332" mass="36741">MMACKQEAQRLTQQGGFVTRPIPPPGVRDVSCAWPPDMRMHLYGMSDEAAEEEYQRLYSQFQHRCTRRREPQPNALDSGRRVSPRTSPSPAPGARTVGPNMDPEAQHIVSPDTGPRTGYIQGQRATNPNVGHRIGGAGITGLPPRGPPSRALPTQLQHRQDDAARGRMPSGGVWDLGEIDTTGGQGPVASWKCRRCQNRHSIIRCCACGSFARPQLTEGGGKRYTCEQCDNYDFGLILPSAGLAFYGYGLAFYGLPARTPVQAAAAAQVQEMLRAARDNQVPALQAELSSLQTRRGVKKLRRMLKNDKNDGRTWRRRVCILKHSYTGIKRFY</sequence>
<evidence type="ECO:0000313" key="2">
    <source>
        <dbReference type="EMBL" id="EFJ39031.1"/>
    </source>
</evidence>
<feature type="region of interest" description="Disordered" evidence="1">
    <location>
        <begin position="1"/>
        <end position="26"/>
    </location>
</feature>
<evidence type="ECO:0000313" key="3">
    <source>
        <dbReference type="Proteomes" id="UP000001058"/>
    </source>
</evidence>
<dbReference type="KEGG" id="vcn:VOLCADRAFT_108793"/>
<keyword evidence="3" id="KW-1185">Reference proteome</keyword>
<dbReference type="RefSeq" id="XP_002959905.1">
    <property type="nucleotide sequence ID" value="XM_002959859.1"/>
</dbReference>
<dbReference type="EMBL" id="GL379196">
    <property type="protein sequence ID" value="EFJ39031.1"/>
    <property type="molecule type" value="Genomic_DNA"/>
</dbReference>
<proteinExistence type="predicted"/>
<dbReference type="InParanoid" id="D8UML8"/>